<sequence>MKDLGPAKSILDTEIHMDVKGGKFWLTHGKYARKVLERFNMLDAKLVGTPLTNHFKHQLSTTFYPLDAAEKGSMSKAQSVVGSLMYLMVCTRPDIAYVRGKMSKYMANLGKVH</sequence>
<accession>A0ABD1ZME8</accession>
<dbReference type="Proteomes" id="UP001605036">
    <property type="component" value="Unassembled WGS sequence"/>
</dbReference>
<evidence type="ECO:0000313" key="1">
    <source>
        <dbReference type="EMBL" id="KAL2652637.1"/>
    </source>
</evidence>
<reference evidence="1 2" key="1">
    <citation type="submission" date="2024-09" db="EMBL/GenBank/DDBJ databases">
        <title>Chromosome-scale assembly of Riccia fluitans.</title>
        <authorList>
            <person name="Paukszto L."/>
            <person name="Sawicki J."/>
            <person name="Karawczyk K."/>
            <person name="Piernik-Szablinska J."/>
            <person name="Szczecinska M."/>
            <person name="Mazdziarz M."/>
        </authorList>
    </citation>
    <scope>NUCLEOTIDE SEQUENCE [LARGE SCALE GENOMIC DNA]</scope>
    <source>
        <strain evidence="1">Rf_01</strain>
        <tissue evidence="1">Aerial parts of the thallus</tissue>
    </source>
</reference>
<proteinExistence type="predicted"/>
<keyword evidence="2" id="KW-1185">Reference proteome</keyword>
<dbReference type="AlphaFoldDB" id="A0ABD1ZME8"/>
<dbReference type="EMBL" id="JBHFFA010000001">
    <property type="protein sequence ID" value="KAL2652637.1"/>
    <property type="molecule type" value="Genomic_DNA"/>
</dbReference>
<gene>
    <name evidence="1" type="ORF">R1flu_020765</name>
</gene>
<protein>
    <submittedName>
        <fullName evidence="1">Uncharacterized protein</fullName>
    </submittedName>
</protein>
<organism evidence="1 2">
    <name type="scientific">Riccia fluitans</name>
    <dbReference type="NCBI Taxonomy" id="41844"/>
    <lineage>
        <taxon>Eukaryota</taxon>
        <taxon>Viridiplantae</taxon>
        <taxon>Streptophyta</taxon>
        <taxon>Embryophyta</taxon>
        <taxon>Marchantiophyta</taxon>
        <taxon>Marchantiopsida</taxon>
        <taxon>Marchantiidae</taxon>
        <taxon>Marchantiales</taxon>
        <taxon>Ricciaceae</taxon>
        <taxon>Riccia</taxon>
    </lineage>
</organism>
<name>A0ABD1ZME8_9MARC</name>
<comment type="caution">
    <text evidence="1">The sequence shown here is derived from an EMBL/GenBank/DDBJ whole genome shotgun (WGS) entry which is preliminary data.</text>
</comment>
<evidence type="ECO:0000313" key="2">
    <source>
        <dbReference type="Proteomes" id="UP001605036"/>
    </source>
</evidence>